<dbReference type="SUPFAM" id="SSF53335">
    <property type="entry name" value="S-adenosyl-L-methionine-dependent methyltransferases"/>
    <property type="match status" value="2"/>
</dbReference>
<comment type="caution">
    <text evidence="4">The sequence shown here is derived from an EMBL/GenBank/DDBJ whole genome shotgun (WGS) entry which is preliminary data.</text>
</comment>
<dbReference type="Gene3D" id="3.40.50.150">
    <property type="entry name" value="Vaccinia Virus protein VP39"/>
    <property type="match status" value="2"/>
</dbReference>
<keyword evidence="5" id="KW-1185">Reference proteome</keyword>
<dbReference type="GO" id="GO:0008168">
    <property type="term" value="F:methyltransferase activity"/>
    <property type="evidence" value="ECO:0007669"/>
    <property type="project" value="UniProtKB-KW"/>
</dbReference>
<evidence type="ECO:0000256" key="3">
    <source>
        <dbReference type="SAM" id="MobiDB-lite"/>
    </source>
</evidence>
<keyword evidence="2" id="KW-0949">S-adenosyl-L-methionine</keyword>
<sequence length="367" mass="41695">MDARQPKAMEDFTTKQGDAKENVTEDAELAKAIMSRQFHPSAISPETWEGYIFSDQEIRIKESTDLYGAVLWPSAMVLCYFLELNQDKYNLAHKNVIELGAGTGLVTIVSSLLGAKVTSTDLPDVLGNLQYNVTRNTKGRCKYIPLVMELTWGQNVAERFPRATHRFDYILAADVVYAHPYLNELMETFDYLCQDGTQILWAMRFRLDPENSFVDRFQQRFHLEELYNLPSLSIKLYRAWRKDQTEAVTEDEDEAEENEEEDKDDAQTEESADRKQRLAAWPPCFYCRMGKEVYSYAGHEIVIEEGLDSFAGMIWPGALALCHYLETHCDQLNLVDKAVLEIGAGTGLVSVVATLLGMSECESVCND</sequence>
<reference evidence="4 5" key="1">
    <citation type="journal article" date="2018" name="G3 (Bethesda)">
        <title>A High-Quality Reference Genome for the Invasive Mosquitofish Gambusia affinis Using a Chicago Library.</title>
        <authorList>
            <person name="Hoffberg S.L."/>
            <person name="Troendle N.J."/>
            <person name="Glenn T.C."/>
            <person name="Mahmud O."/>
            <person name="Louha S."/>
            <person name="Chalopin D."/>
            <person name="Bennetzen J.L."/>
            <person name="Mauricio R."/>
        </authorList>
    </citation>
    <scope>NUCLEOTIDE SEQUENCE [LARGE SCALE GENOMIC DNA]</scope>
    <source>
        <strain evidence="4">NE01/NJP1002.9</strain>
        <tissue evidence="4">Muscle</tissue>
    </source>
</reference>
<organism evidence="4 5">
    <name type="scientific">Gambusia affinis</name>
    <name type="common">Western mosquitofish</name>
    <name type="synonym">Heterandria affinis</name>
    <dbReference type="NCBI Taxonomy" id="33528"/>
    <lineage>
        <taxon>Eukaryota</taxon>
        <taxon>Metazoa</taxon>
        <taxon>Chordata</taxon>
        <taxon>Craniata</taxon>
        <taxon>Vertebrata</taxon>
        <taxon>Euteleostomi</taxon>
        <taxon>Actinopterygii</taxon>
        <taxon>Neopterygii</taxon>
        <taxon>Teleostei</taxon>
        <taxon>Neoteleostei</taxon>
        <taxon>Acanthomorphata</taxon>
        <taxon>Ovalentaria</taxon>
        <taxon>Atherinomorphae</taxon>
        <taxon>Cyprinodontiformes</taxon>
        <taxon>Poeciliidae</taxon>
        <taxon>Poeciliinae</taxon>
        <taxon>Gambusia</taxon>
    </lineage>
</organism>
<evidence type="ECO:0000313" key="5">
    <source>
        <dbReference type="Proteomes" id="UP000250572"/>
    </source>
</evidence>
<dbReference type="InterPro" id="IPR029063">
    <property type="entry name" value="SAM-dependent_MTases_sf"/>
</dbReference>
<gene>
    <name evidence="4" type="ORF">CCH79_00005002</name>
</gene>
<feature type="region of interest" description="Disordered" evidence="3">
    <location>
        <begin position="247"/>
        <end position="275"/>
    </location>
</feature>
<dbReference type="InterPro" id="IPR019410">
    <property type="entry name" value="Methyltransf_16"/>
</dbReference>
<accession>A0A315V7X0</accession>
<dbReference type="PANTHER" id="PTHR14614:SF1">
    <property type="entry name" value="METHYLTRANSFERASE-LIKE PROTEIN 21E PSEUDOGENE-RELATED"/>
    <property type="match status" value="1"/>
</dbReference>
<keyword evidence="1" id="KW-0808">Transferase</keyword>
<dbReference type="EMBL" id="NHOQ01002268">
    <property type="protein sequence ID" value="PWA18894.1"/>
    <property type="molecule type" value="Genomic_DNA"/>
</dbReference>
<dbReference type="GO" id="GO:0032259">
    <property type="term" value="P:methylation"/>
    <property type="evidence" value="ECO:0007669"/>
    <property type="project" value="UniProtKB-KW"/>
</dbReference>
<dbReference type="AlphaFoldDB" id="A0A315V7X0"/>
<protein>
    <submittedName>
        <fullName evidence="4">Uncharacterized protein</fullName>
    </submittedName>
</protein>
<dbReference type="CDD" id="cd02440">
    <property type="entry name" value="AdoMet_MTases"/>
    <property type="match status" value="1"/>
</dbReference>
<keyword evidence="1" id="KW-0489">Methyltransferase</keyword>
<evidence type="ECO:0000256" key="1">
    <source>
        <dbReference type="ARBA" id="ARBA00022603"/>
    </source>
</evidence>
<dbReference type="Proteomes" id="UP000250572">
    <property type="component" value="Unassembled WGS sequence"/>
</dbReference>
<feature type="compositionally biased region" description="Acidic residues" evidence="3">
    <location>
        <begin position="248"/>
        <end position="270"/>
    </location>
</feature>
<dbReference type="Pfam" id="PF10294">
    <property type="entry name" value="Methyltransf_16"/>
    <property type="match status" value="2"/>
</dbReference>
<name>A0A315V7X0_GAMAF</name>
<evidence type="ECO:0000256" key="2">
    <source>
        <dbReference type="ARBA" id="ARBA00022691"/>
    </source>
</evidence>
<dbReference type="STRING" id="33528.ENSGAFP00000018063"/>
<dbReference type="PANTHER" id="PTHR14614">
    <property type="entry name" value="HEPATOCELLULAR CARCINOMA-ASSOCIATED ANTIGEN"/>
    <property type="match status" value="1"/>
</dbReference>
<evidence type="ECO:0000313" key="4">
    <source>
        <dbReference type="EMBL" id="PWA18894.1"/>
    </source>
</evidence>
<proteinExistence type="predicted"/>
<feature type="region of interest" description="Disordered" evidence="3">
    <location>
        <begin position="1"/>
        <end position="22"/>
    </location>
</feature>